<dbReference type="Pfam" id="PF02771">
    <property type="entry name" value="Acyl-CoA_dh_N"/>
    <property type="match status" value="1"/>
</dbReference>
<keyword evidence="5 6" id="KW-0560">Oxidoreductase</keyword>
<evidence type="ECO:0000259" key="7">
    <source>
        <dbReference type="Pfam" id="PF00441"/>
    </source>
</evidence>
<evidence type="ECO:0000313" key="11">
    <source>
        <dbReference type="Proteomes" id="UP000317371"/>
    </source>
</evidence>
<proteinExistence type="inferred from homology"/>
<dbReference type="InterPro" id="IPR009100">
    <property type="entry name" value="AcylCoA_DH/oxidase_NM_dom_sf"/>
</dbReference>
<dbReference type="GO" id="GO:0003995">
    <property type="term" value="F:acyl-CoA dehydrogenase activity"/>
    <property type="evidence" value="ECO:0007669"/>
    <property type="project" value="InterPro"/>
</dbReference>
<dbReference type="SUPFAM" id="SSF56645">
    <property type="entry name" value="Acyl-CoA dehydrogenase NM domain-like"/>
    <property type="match status" value="1"/>
</dbReference>
<dbReference type="PROSITE" id="PS00073">
    <property type="entry name" value="ACYL_COA_DH_2"/>
    <property type="match status" value="1"/>
</dbReference>
<feature type="domain" description="Acyl-CoA dehydrogenase/oxidase N-terminal" evidence="9">
    <location>
        <begin position="12"/>
        <end position="121"/>
    </location>
</feature>
<dbReference type="InterPro" id="IPR006091">
    <property type="entry name" value="Acyl-CoA_Oxase/DH_mid-dom"/>
</dbReference>
<feature type="domain" description="Acyl-CoA oxidase/dehydrogenase middle" evidence="8">
    <location>
        <begin position="128"/>
        <end position="222"/>
    </location>
</feature>
<accession>A0A540VIV4</accession>
<dbReference type="InParanoid" id="A0A540VIV4"/>
<evidence type="ECO:0000256" key="1">
    <source>
        <dbReference type="ARBA" id="ARBA00001974"/>
    </source>
</evidence>
<dbReference type="Gene3D" id="1.20.140.10">
    <property type="entry name" value="Butyryl-CoA Dehydrogenase, subunit A, domain 3"/>
    <property type="match status" value="1"/>
</dbReference>
<dbReference type="FunFam" id="2.40.110.10:FF:000001">
    <property type="entry name" value="Acyl-CoA dehydrogenase, mitochondrial"/>
    <property type="match status" value="1"/>
</dbReference>
<dbReference type="Pfam" id="PF02770">
    <property type="entry name" value="Acyl-CoA_dh_M"/>
    <property type="match status" value="1"/>
</dbReference>
<dbReference type="Gene3D" id="1.10.540.10">
    <property type="entry name" value="Acyl-CoA dehydrogenase/oxidase, N-terminal domain"/>
    <property type="match status" value="1"/>
</dbReference>
<dbReference type="SUPFAM" id="SSF47203">
    <property type="entry name" value="Acyl-CoA dehydrogenase C-terminal domain-like"/>
    <property type="match status" value="1"/>
</dbReference>
<gene>
    <name evidence="10" type="ORF">FKZ61_09420</name>
</gene>
<feature type="domain" description="Acyl-CoA dehydrogenase/oxidase C-terminal" evidence="7">
    <location>
        <begin position="234"/>
        <end position="382"/>
    </location>
</feature>
<dbReference type="GO" id="GO:0050660">
    <property type="term" value="F:flavin adenine dinucleotide binding"/>
    <property type="evidence" value="ECO:0007669"/>
    <property type="project" value="InterPro"/>
</dbReference>
<dbReference type="FunCoup" id="A0A540VIV4">
    <property type="interactions" value="333"/>
</dbReference>
<name>A0A540VIV4_9CHLR</name>
<dbReference type="PANTHER" id="PTHR43884">
    <property type="entry name" value="ACYL-COA DEHYDROGENASE"/>
    <property type="match status" value="1"/>
</dbReference>
<dbReference type="InterPro" id="IPR037069">
    <property type="entry name" value="AcylCoA_DH/ox_N_sf"/>
</dbReference>
<dbReference type="PIRSF" id="PIRSF016578">
    <property type="entry name" value="HsaA"/>
    <property type="match status" value="1"/>
</dbReference>
<dbReference type="EMBL" id="VIGC01000010">
    <property type="protein sequence ID" value="TQE96053.1"/>
    <property type="molecule type" value="Genomic_DNA"/>
</dbReference>
<dbReference type="OrthoDB" id="9778581at2"/>
<dbReference type="InterPro" id="IPR036250">
    <property type="entry name" value="AcylCo_DH-like_C"/>
</dbReference>
<evidence type="ECO:0000256" key="2">
    <source>
        <dbReference type="ARBA" id="ARBA00009347"/>
    </source>
</evidence>
<evidence type="ECO:0000313" key="10">
    <source>
        <dbReference type="EMBL" id="TQE96053.1"/>
    </source>
</evidence>
<dbReference type="PROSITE" id="PS00072">
    <property type="entry name" value="ACYL_COA_DH_1"/>
    <property type="match status" value="1"/>
</dbReference>
<keyword evidence="11" id="KW-1185">Reference proteome</keyword>
<dbReference type="Pfam" id="PF00441">
    <property type="entry name" value="Acyl-CoA_dh_1"/>
    <property type="match status" value="1"/>
</dbReference>
<organism evidence="10 11">
    <name type="scientific">Litorilinea aerophila</name>
    <dbReference type="NCBI Taxonomy" id="1204385"/>
    <lineage>
        <taxon>Bacteria</taxon>
        <taxon>Bacillati</taxon>
        <taxon>Chloroflexota</taxon>
        <taxon>Caldilineae</taxon>
        <taxon>Caldilineales</taxon>
        <taxon>Caldilineaceae</taxon>
        <taxon>Litorilinea</taxon>
    </lineage>
</organism>
<evidence type="ECO:0000256" key="3">
    <source>
        <dbReference type="ARBA" id="ARBA00022630"/>
    </source>
</evidence>
<comment type="similarity">
    <text evidence="2 6">Belongs to the acyl-CoA dehydrogenase family.</text>
</comment>
<dbReference type="InterPro" id="IPR009075">
    <property type="entry name" value="AcylCo_DH/oxidase_C"/>
</dbReference>
<comment type="caution">
    <text evidence="10">The sequence shown here is derived from an EMBL/GenBank/DDBJ whole genome shotgun (WGS) entry which is preliminary data.</text>
</comment>
<evidence type="ECO:0000256" key="5">
    <source>
        <dbReference type="ARBA" id="ARBA00023002"/>
    </source>
</evidence>
<dbReference type="Proteomes" id="UP000317371">
    <property type="component" value="Unassembled WGS sequence"/>
</dbReference>
<reference evidence="10 11" key="1">
    <citation type="submission" date="2019-06" db="EMBL/GenBank/DDBJ databases">
        <title>Genome sequence of Litorilinea aerophila BAA-2444.</title>
        <authorList>
            <person name="Maclea K.S."/>
            <person name="Maurais E.G."/>
            <person name="Iannazzi L.C."/>
        </authorList>
    </citation>
    <scope>NUCLEOTIDE SEQUENCE [LARGE SCALE GENOMIC DNA]</scope>
    <source>
        <strain evidence="10 11">ATCC BAA-2444</strain>
    </source>
</reference>
<dbReference type="InterPro" id="IPR013786">
    <property type="entry name" value="AcylCoA_DH/ox_N"/>
</dbReference>
<dbReference type="PANTHER" id="PTHR43884:SF12">
    <property type="entry name" value="ISOVALERYL-COA DEHYDROGENASE, MITOCHONDRIAL-RELATED"/>
    <property type="match status" value="1"/>
</dbReference>
<evidence type="ECO:0000256" key="4">
    <source>
        <dbReference type="ARBA" id="ARBA00022827"/>
    </source>
</evidence>
<dbReference type="Gene3D" id="2.40.110.10">
    <property type="entry name" value="Butyryl-CoA Dehydrogenase, subunit A, domain 2"/>
    <property type="match status" value="1"/>
</dbReference>
<dbReference type="InterPro" id="IPR006089">
    <property type="entry name" value="Acyl-CoA_DH_CS"/>
</dbReference>
<evidence type="ECO:0000259" key="9">
    <source>
        <dbReference type="Pfam" id="PF02771"/>
    </source>
</evidence>
<protein>
    <submittedName>
        <fullName evidence="10">Acyl-CoA dehydrogenase</fullName>
    </submittedName>
</protein>
<keyword evidence="3 6" id="KW-0285">Flavoprotein</keyword>
<dbReference type="FunFam" id="1.10.540.10:FF:000002">
    <property type="entry name" value="Acyl-CoA dehydrogenase FadE19"/>
    <property type="match status" value="1"/>
</dbReference>
<dbReference type="AlphaFoldDB" id="A0A540VIV4"/>
<comment type="cofactor">
    <cofactor evidence="1 6">
        <name>FAD</name>
        <dbReference type="ChEBI" id="CHEBI:57692"/>
    </cofactor>
</comment>
<dbReference type="InterPro" id="IPR046373">
    <property type="entry name" value="Acyl-CoA_Oxase/DH_mid-dom_sf"/>
</dbReference>
<evidence type="ECO:0000259" key="8">
    <source>
        <dbReference type="Pfam" id="PF02770"/>
    </source>
</evidence>
<dbReference type="FunFam" id="1.20.140.10:FF:000011">
    <property type="entry name" value="Medium-chain specific acyl-CoA dehydrogenase, mitochondrial"/>
    <property type="match status" value="1"/>
</dbReference>
<sequence length="391" mass="43127">MAESTGLQLELSEEMRMLQELARDFARKEILPRADEYDRSGEWPWDIFHKAREVGLVNMNIPEEYGGLGANVLEECLVAEELAYACSGIQTALMLNQLAVLPLLLAGSDEQKKRYFPRLVDEGKIMSYCMTEPDAGSDVAGIKTTATRKGDSYILNGAKTWITDAPVASFFTVFAKTDPEGGHKGMSCFIVERDYPGVSVSKPLEKMGQHAAQAAMVFFEEVEVPASNLVGREGDGFMLAMQVFDRSRPPVAAAATGVARRALDEAVKYAGERTAFGQPIAQFQGVGFMLADMRIRVEAARALAWKAAWLADQGRRNTLEAAIAKAFCADAAMQNTLDAVQVFGGNGYSREYPVEKLMRDAKIYQIYEGTTQIQKAIIVRELYRDARRGSQ</sequence>
<evidence type="ECO:0000256" key="6">
    <source>
        <dbReference type="RuleBase" id="RU362125"/>
    </source>
</evidence>
<keyword evidence="4 6" id="KW-0274">FAD</keyword>